<feature type="transmembrane region" description="Helical" evidence="1">
    <location>
        <begin position="338"/>
        <end position="357"/>
    </location>
</feature>
<dbReference type="AlphaFoldDB" id="A0A2S1ES78"/>
<feature type="transmembrane region" description="Helical" evidence="1">
    <location>
        <begin position="175"/>
        <end position="206"/>
    </location>
</feature>
<protein>
    <recommendedName>
        <fullName evidence="4">Membrane protein 6-pyruvoyl-tetrahydropterin synthase-related domain-containing protein</fullName>
    </recommendedName>
</protein>
<keyword evidence="1" id="KW-0472">Membrane</keyword>
<evidence type="ECO:0000256" key="1">
    <source>
        <dbReference type="SAM" id="Phobius"/>
    </source>
</evidence>
<organism evidence="2 3">
    <name type="scientific">Limosilactobacillus reuteri</name>
    <name type="common">Lactobacillus reuteri</name>
    <dbReference type="NCBI Taxonomy" id="1598"/>
    <lineage>
        <taxon>Bacteria</taxon>
        <taxon>Bacillati</taxon>
        <taxon>Bacillota</taxon>
        <taxon>Bacilli</taxon>
        <taxon>Lactobacillales</taxon>
        <taxon>Lactobacillaceae</taxon>
        <taxon>Limosilactobacillus</taxon>
    </lineage>
</organism>
<gene>
    <name evidence="2" type="ORF">LWHH1689_1532</name>
</gene>
<evidence type="ECO:0000313" key="3">
    <source>
        <dbReference type="Proteomes" id="UP000244369"/>
    </source>
</evidence>
<evidence type="ECO:0008006" key="4">
    <source>
        <dbReference type="Google" id="ProtNLM"/>
    </source>
</evidence>
<feature type="transmembrane region" description="Helical" evidence="1">
    <location>
        <begin position="96"/>
        <end position="114"/>
    </location>
</feature>
<accession>A0A2S1ES78</accession>
<feature type="transmembrane region" description="Helical" evidence="1">
    <location>
        <begin position="364"/>
        <end position="386"/>
    </location>
</feature>
<feature type="transmembrane region" description="Helical" evidence="1">
    <location>
        <begin position="305"/>
        <end position="326"/>
    </location>
</feature>
<keyword evidence="1" id="KW-1133">Transmembrane helix</keyword>
<feature type="transmembrane region" description="Helical" evidence="1">
    <location>
        <begin position="126"/>
        <end position="145"/>
    </location>
</feature>
<proteinExistence type="predicted"/>
<sequence length="518" mass="59197">MIKIYKKYGYPILLVINALLLYVYLFKAKVIPLGWDTQFHLNRIEELYRSIQTGHVFSSTGTYTFSSIGLAINRFYPYLFLYLFAILRFIFNPIIAYNLGCFILTFASLFISYFSVRSLIKSNKTAFLFSIIYNNSGYLLLQISMRGDIAEYIALILLPLIFVGYKKLFTSSYQWLWLPLGMILVCYTHILSVVLFTFFLLCLFVLEYTKITLLVIKRLLISIGITAVFCLPLLVTMLRARSRTSVIIPIVPDVLINEALSPSNLLLNSLNNASPNNLLDVNLGLVVTIVSVFGILVFKSKNQNLINLECLGIFFVVLSTNIFPWFVFQNTPMNVIQFSWRFLGLATLCFSLVFAKLCSTKTNWIISMVWLITCMISFTYMHQYIYNSQSVQKIDNISLYRKIATNAVYTDYMPSGALNGMNKSKVFRSRLNIHKHVANVNGKNIQLSEKNIVPKYNSIQYRFNGLKKGKVNKIILPVLNYGENHSVSGIKVKPSANGETVITFVPKRSTQVIDIYVK</sequence>
<feature type="transmembrane region" description="Helical" evidence="1">
    <location>
        <begin position="281"/>
        <end position="298"/>
    </location>
</feature>
<feature type="transmembrane region" description="Helical" evidence="1">
    <location>
        <begin position="75"/>
        <end position="91"/>
    </location>
</feature>
<feature type="transmembrane region" description="Helical" evidence="1">
    <location>
        <begin position="218"/>
        <end position="238"/>
    </location>
</feature>
<name>A0A2S1ES78_LIMRT</name>
<dbReference type="Proteomes" id="UP000244369">
    <property type="component" value="Chromosome"/>
</dbReference>
<feature type="transmembrane region" description="Helical" evidence="1">
    <location>
        <begin position="152"/>
        <end position="169"/>
    </location>
</feature>
<reference evidence="2 3" key="1">
    <citation type="submission" date="2018-03" db="EMBL/GenBank/DDBJ databases">
        <title>Complete Genome Sequence of the Chinese traditional Highland Barley wine Isolate Lactobacillus reuteri WHH1689.</title>
        <authorList>
            <person name="Chen S."/>
            <person name="Chen L."/>
            <person name="Chen L."/>
            <person name="Li Y."/>
        </authorList>
    </citation>
    <scope>NUCLEOTIDE SEQUENCE [LARGE SCALE GENOMIC DNA]</scope>
    <source>
        <strain evidence="2 3">WHH1689</strain>
    </source>
</reference>
<dbReference type="EMBL" id="CP027805">
    <property type="protein sequence ID" value="AWD62820.1"/>
    <property type="molecule type" value="Genomic_DNA"/>
</dbReference>
<evidence type="ECO:0000313" key="2">
    <source>
        <dbReference type="EMBL" id="AWD62820.1"/>
    </source>
</evidence>
<keyword evidence="1" id="KW-0812">Transmembrane</keyword>
<feature type="transmembrane region" description="Helical" evidence="1">
    <location>
        <begin position="7"/>
        <end position="25"/>
    </location>
</feature>